<comment type="caution">
    <text evidence="1">The sequence shown here is derived from an EMBL/GenBank/DDBJ whole genome shotgun (WGS) entry which is preliminary data.</text>
</comment>
<accession>A0A6V8H3D4</accession>
<evidence type="ECO:0000313" key="1">
    <source>
        <dbReference type="EMBL" id="GAM35838.1"/>
    </source>
</evidence>
<protein>
    <submittedName>
        <fullName evidence="1">Uncharacterized protein</fullName>
    </submittedName>
</protein>
<dbReference type="PANTHER" id="PTHR34861">
    <property type="match status" value="1"/>
</dbReference>
<proteinExistence type="predicted"/>
<reference evidence="2" key="1">
    <citation type="journal article" date="2015" name="Genome Announc.">
        <title>Draft genome sequence of Talaromyces cellulolyticus strain Y-94, a source of lignocellulosic biomass-degrading enzymes.</title>
        <authorList>
            <person name="Fujii T."/>
            <person name="Koike H."/>
            <person name="Sawayama S."/>
            <person name="Yano S."/>
            <person name="Inoue H."/>
        </authorList>
    </citation>
    <scope>NUCLEOTIDE SEQUENCE [LARGE SCALE GENOMIC DNA]</scope>
    <source>
        <strain evidence="2">Y-94</strain>
    </source>
</reference>
<sequence>MPTSHENPTKKGEYLPTLEEIIASKKPNGVPKEATWIWSPDDELGRLNLLTPDHIKNVIISEPKHWLVCSSNWDEVVVNDEVLSMNTQSGSQLDGFRHVAHQGCQTFYNNLKQEEILGPS</sequence>
<dbReference type="GO" id="GO:0019441">
    <property type="term" value="P:L-tryptophan catabolic process to kynurenine"/>
    <property type="evidence" value="ECO:0007669"/>
    <property type="project" value="InterPro"/>
</dbReference>
<dbReference type="AlphaFoldDB" id="A0A6V8H3D4"/>
<dbReference type="PANTHER" id="PTHR34861:SF10">
    <property type="entry name" value="CYCLASE"/>
    <property type="match status" value="1"/>
</dbReference>
<gene>
    <name evidence="1" type="ORF">TCE0_017f04476</name>
</gene>
<name>A0A6V8H3D4_TALPI</name>
<dbReference type="InterPro" id="IPR037175">
    <property type="entry name" value="KFase_sf"/>
</dbReference>
<dbReference type="EMBL" id="DF933813">
    <property type="protein sequence ID" value="GAM35838.1"/>
    <property type="molecule type" value="Genomic_DNA"/>
</dbReference>
<dbReference type="Gene3D" id="3.50.30.50">
    <property type="entry name" value="Putative cyclase"/>
    <property type="match status" value="1"/>
</dbReference>
<dbReference type="Proteomes" id="UP000053095">
    <property type="component" value="Unassembled WGS sequence"/>
</dbReference>
<keyword evidence="2" id="KW-1185">Reference proteome</keyword>
<organism evidence="1 2">
    <name type="scientific">Talaromyces pinophilus</name>
    <name type="common">Penicillium pinophilum</name>
    <dbReference type="NCBI Taxonomy" id="128442"/>
    <lineage>
        <taxon>Eukaryota</taxon>
        <taxon>Fungi</taxon>
        <taxon>Dikarya</taxon>
        <taxon>Ascomycota</taxon>
        <taxon>Pezizomycotina</taxon>
        <taxon>Eurotiomycetes</taxon>
        <taxon>Eurotiomycetidae</taxon>
        <taxon>Eurotiales</taxon>
        <taxon>Trichocomaceae</taxon>
        <taxon>Talaromyces</taxon>
        <taxon>Talaromyces sect. Talaromyces</taxon>
    </lineage>
</organism>
<evidence type="ECO:0000313" key="2">
    <source>
        <dbReference type="Proteomes" id="UP000053095"/>
    </source>
</evidence>
<dbReference type="GO" id="GO:0004061">
    <property type="term" value="F:arylformamidase activity"/>
    <property type="evidence" value="ECO:0007669"/>
    <property type="project" value="InterPro"/>
</dbReference>